<proteinExistence type="predicted"/>
<protein>
    <recommendedName>
        <fullName evidence="4">C2H2-type domain-containing protein</fullName>
    </recommendedName>
</protein>
<name>A0A165LMA2_EXIGL</name>
<evidence type="ECO:0000256" key="1">
    <source>
        <dbReference type="SAM" id="SignalP"/>
    </source>
</evidence>
<dbReference type="OrthoDB" id="2682083at2759"/>
<sequence length="317" mass="36509">MDALSRLPLELILLVVERACVTSGHTDWIASLCLVSKSVQSVATTILYECVHIHNGNIGRLTVLSRDDPRRRLALVHELFIDFDPVYKWSHVGALTHDDGCAFDDTYSSLWRALTGVRVLSGTSGIIEDIAHRNPHVRQQLKSLFIRDKVYWWNQFDLLPCRRCTKSLMHSVTHLHIVLHVVFPKIPFLGDDIQIAVLREATSVMQFVVVDIWCGETHDMWFEHRPAVAEHIEEIRTTLPIVFPNFQRLVLRLRGISEKSALVLREAYTAWAVETRDGRIFLDESNIFDKRFNAEVDMGMARQGYALWDRGQQLWRG</sequence>
<evidence type="ECO:0000313" key="2">
    <source>
        <dbReference type="EMBL" id="KZV98050.1"/>
    </source>
</evidence>
<keyword evidence="1" id="KW-0732">Signal</keyword>
<dbReference type="EMBL" id="KV425923">
    <property type="protein sequence ID" value="KZV98050.1"/>
    <property type="molecule type" value="Genomic_DNA"/>
</dbReference>
<feature type="chain" id="PRO_5007861767" description="C2H2-type domain-containing protein" evidence="1">
    <location>
        <begin position="24"/>
        <end position="317"/>
    </location>
</feature>
<accession>A0A165LMA2</accession>
<organism evidence="2 3">
    <name type="scientific">Exidia glandulosa HHB12029</name>
    <dbReference type="NCBI Taxonomy" id="1314781"/>
    <lineage>
        <taxon>Eukaryota</taxon>
        <taxon>Fungi</taxon>
        <taxon>Dikarya</taxon>
        <taxon>Basidiomycota</taxon>
        <taxon>Agaricomycotina</taxon>
        <taxon>Agaricomycetes</taxon>
        <taxon>Auriculariales</taxon>
        <taxon>Exidiaceae</taxon>
        <taxon>Exidia</taxon>
    </lineage>
</organism>
<evidence type="ECO:0000313" key="3">
    <source>
        <dbReference type="Proteomes" id="UP000077266"/>
    </source>
</evidence>
<keyword evidence="3" id="KW-1185">Reference proteome</keyword>
<dbReference type="InParanoid" id="A0A165LMA2"/>
<dbReference type="Proteomes" id="UP000077266">
    <property type="component" value="Unassembled WGS sequence"/>
</dbReference>
<reference evidence="2 3" key="1">
    <citation type="journal article" date="2016" name="Mol. Biol. Evol.">
        <title>Comparative Genomics of Early-Diverging Mushroom-Forming Fungi Provides Insights into the Origins of Lignocellulose Decay Capabilities.</title>
        <authorList>
            <person name="Nagy L.G."/>
            <person name="Riley R."/>
            <person name="Tritt A."/>
            <person name="Adam C."/>
            <person name="Daum C."/>
            <person name="Floudas D."/>
            <person name="Sun H."/>
            <person name="Yadav J.S."/>
            <person name="Pangilinan J."/>
            <person name="Larsson K.H."/>
            <person name="Matsuura K."/>
            <person name="Barry K."/>
            <person name="Labutti K."/>
            <person name="Kuo R."/>
            <person name="Ohm R.A."/>
            <person name="Bhattacharya S.S."/>
            <person name="Shirouzu T."/>
            <person name="Yoshinaga Y."/>
            <person name="Martin F.M."/>
            <person name="Grigoriev I.V."/>
            <person name="Hibbett D.S."/>
        </authorList>
    </citation>
    <scope>NUCLEOTIDE SEQUENCE [LARGE SCALE GENOMIC DNA]</scope>
    <source>
        <strain evidence="2 3">HHB12029</strain>
    </source>
</reference>
<dbReference type="AlphaFoldDB" id="A0A165LMA2"/>
<feature type="signal peptide" evidence="1">
    <location>
        <begin position="1"/>
        <end position="23"/>
    </location>
</feature>
<evidence type="ECO:0008006" key="4">
    <source>
        <dbReference type="Google" id="ProtNLM"/>
    </source>
</evidence>
<gene>
    <name evidence="2" type="ORF">EXIGLDRAFT_729214</name>
</gene>